<evidence type="ECO:0000313" key="5">
    <source>
        <dbReference type="Proteomes" id="UP000272474"/>
    </source>
</evidence>
<dbReference type="RefSeq" id="WP_120681061.1">
    <property type="nucleotide sequence ID" value="NZ_RBAL01000010.1"/>
</dbReference>
<dbReference type="CDD" id="cd00060">
    <property type="entry name" value="FHA"/>
    <property type="match status" value="1"/>
</dbReference>
<dbReference type="InterPro" id="IPR000253">
    <property type="entry name" value="FHA_dom"/>
</dbReference>
<dbReference type="Gene3D" id="2.60.200.20">
    <property type="match status" value="1"/>
</dbReference>
<evidence type="ECO:0000256" key="1">
    <source>
        <dbReference type="ARBA" id="ARBA00022553"/>
    </source>
</evidence>
<dbReference type="Pfam" id="PF00498">
    <property type="entry name" value="FHA"/>
    <property type="match status" value="1"/>
</dbReference>
<evidence type="ECO:0000313" key="4">
    <source>
        <dbReference type="EMBL" id="RKN40400.1"/>
    </source>
</evidence>
<feature type="domain" description="FHA" evidence="3">
    <location>
        <begin position="38"/>
        <end position="93"/>
    </location>
</feature>
<organism evidence="4 5">
    <name type="scientific">Streptomyces hoynatensis</name>
    <dbReference type="NCBI Taxonomy" id="1141874"/>
    <lineage>
        <taxon>Bacteria</taxon>
        <taxon>Bacillati</taxon>
        <taxon>Actinomycetota</taxon>
        <taxon>Actinomycetes</taxon>
        <taxon>Kitasatosporales</taxon>
        <taxon>Streptomycetaceae</taxon>
        <taxon>Streptomyces</taxon>
    </lineage>
</organism>
<dbReference type="AlphaFoldDB" id="A0A3A9YWY3"/>
<evidence type="ECO:0000259" key="3">
    <source>
        <dbReference type="PROSITE" id="PS50006"/>
    </source>
</evidence>
<dbReference type="OrthoDB" id="4213445at2"/>
<gene>
    <name evidence="4" type="ORF">D7294_18285</name>
</gene>
<dbReference type="InterPro" id="IPR008984">
    <property type="entry name" value="SMAD_FHA_dom_sf"/>
</dbReference>
<dbReference type="EMBL" id="RBAL01000010">
    <property type="protein sequence ID" value="RKN40400.1"/>
    <property type="molecule type" value="Genomic_DNA"/>
</dbReference>
<name>A0A3A9YWY3_9ACTN</name>
<reference evidence="4 5" key="1">
    <citation type="journal article" date="2014" name="Int. J. Syst. Evol. Microbiol.">
        <title>Streptomyces hoynatensis sp. nov., isolated from deep marine sediment.</title>
        <authorList>
            <person name="Veyisoglu A."/>
            <person name="Sahin N."/>
        </authorList>
    </citation>
    <scope>NUCLEOTIDE SEQUENCE [LARGE SCALE GENOMIC DNA]</scope>
    <source>
        <strain evidence="4 5">KCTC 29097</strain>
    </source>
</reference>
<dbReference type="PROSITE" id="PS50006">
    <property type="entry name" value="FHA_DOMAIN"/>
    <property type="match status" value="1"/>
</dbReference>
<feature type="region of interest" description="Disordered" evidence="2">
    <location>
        <begin position="1"/>
        <end position="20"/>
    </location>
</feature>
<sequence length="259" mass="29550">MRHRDSLAGGGAEGPPGTLHALSTAGRIEVRPEHNRVVRFGRNDPRVDPEVHLRVGHDDMRVSRRHGELTYRQGHWWLRNLGQQLVRLPQGRMLHTSTDPVPLAGGYTPLFVKGSGDREHLVELYVTGEEPRRGQPAPGAPTIPPKRWEITEEERVLLVIIGQEYLRYEPDPRPRAYKEAEAVLAYLPFPSWNRRKIERKMGELRRRLEQQGTFPYKLMREDEAGPCDNNLLHNLLKGLVESTTLVPPDLALLDDDLDA</sequence>
<proteinExistence type="predicted"/>
<accession>A0A3A9YWY3</accession>
<evidence type="ECO:0000256" key="2">
    <source>
        <dbReference type="SAM" id="MobiDB-lite"/>
    </source>
</evidence>
<comment type="caution">
    <text evidence="4">The sequence shown here is derived from an EMBL/GenBank/DDBJ whole genome shotgun (WGS) entry which is preliminary data.</text>
</comment>
<keyword evidence="5" id="KW-1185">Reference proteome</keyword>
<keyword evidence="1" id="KW-0597">Phosphoprotein</keyword>
<protein>
    <submittedName>
        <fullName evidence="4">FHA domain-containing protein</fullName>
    </submittedName>
</protein>
<dbReference type="Proteomes" id="UP000272474">
    <property type="component" value="Unassembled WGS sequence"/>
</dbReference>
<dbReference type="SUPFAM" id="SSF49879">
    <property type="entry name" value="SMAD/FHA domain"/>
    <property type="match status" value="1"/>
</dbReference>